<comment type="caution">
    <text evidence="2">The sequence shown here is derived from an EMBL/GenBank/DDBJ whole genome shotgun (WGS) entry which is preliminary data.</text>
</comment>
<dbReference type="InterPro" id="IPR001173">
    <property type="entry name" value="Glyco_trans_2-like"/>
</dbReference>
<reference evidence="2 3" key="1">
    <citation type="submission" date="2020-05" db="EMBL/GenBank/DDBJ databases">
        <title>Genomic Encyclopedia of Type Strains, Phase IV (KMG-V): Genome sequencing to study the core and pangenomes of soil and plant-associated prokaryotes.</title>
        <authorList>
            <person name="Whitman W."/>
        </authorList>
    </citation>
    <scope>NUCLEOTIDE SEQUENCE [LARGE SCALE GENOMIC DNA]</scope>
    <source>
        <strain evidence="2 3">C29</strain>
    </source>
</reference>
<dbReference type="Pfam" id="PF00535">
    <property type="entry name" value="Glycos_transf_2"/>
    <property type="match status" value="1"/>
</dbReference>
<dbReference type="InterPro" id="IPR029044">
    <property type="entry name" value="Nucleotide-diphossugar_trans"/>
</dbReference>
<dbReference type="EMBL" id="JABSNM010000004">
    <property type="protein sequence ID" value="NRT55464.1"/>
    <property type="molecule type" value="Genomic_DNA"/>
</dbReference>
<dbReference type="Proteomes" id="UP001516061">
    <property type="component" value="Unassembled WGS sequence"/>
</dbReference>
<name>A0ABX2G210_9BURK</name>
<dbReference type="PANTHER" id="PTHR43685:SF11">
    <property type="entry name" value="GLYCOSYLTRANSFERASE TAGX-RELATED"/>
    <property type="match status" value="1"/>
</dbReference>
<evidence type="ECO:0000259" key="1">
    <source>
        <dbReference type="Pfam" id="PF00535"/>
    </source>
</evidence>
<sequence>MHELISVVIPAYNAQHTLKATLESLFAQSWPALEIVVVDDGSTDGTAALLASMGSRVRAIRQPNGGLARARATGVGAARGQLIALLDADDLCRPDRLEIQAEVLRRLPEVMLCAGDFDAFDDRSGEILPDHARHYYALIGRSADGVRSLLPERSTLARQDGHLVPVSHGMAYATLAHGNFLHPPTLMFRRELLEQVGSFEDEARSMCDWDWIARAARVAPVAYVEHPLIDYRLSATQMSSPRHRVRATVDTLLVAERICQRDPEFYLQQLPVFLGGLGRFCIDAADALVETDRLEAARMLLRSATRFGRLDGSTLRVLLKILTPRWALSALRQRRGLPSPQSAG</sequence>
<dbReference type="CDD" id="cd00761">
    <property type="entry name" value="Glyco_tranf_GTA_type"/>
    <property type="match status" value="1"/>
</dbReference>
<accession>A0ABX2G210</accession>
<dbReference type="Gene3D" id="3.90.550.10">
    <property type="entry name" value="Spore Coat Polysaccharide Biosynthesis Protein SpsA, Chain A"/>
    <property type="match status" value="1"/>
</dbReference>
<protein>
    <submittedName>
        <fullName evidence="2">Glycosyltransferase involved in cell wall biosynthesis</fullName>
    </submittedName>
</protein>
<proteinExistence type="predicted"/>
<keyword evidence="3" id="KW-1185">Reference proteome</keyword>
<evidence type="ECO:0000313" key="2">
    <source>
        <dbReference type="EMBL" id="NRT55464.1"/>
    </source>
</evidence>
<evidence type="ECO:0000313" key="3">
    <source>
        <dbReference type="Proteomes" id="UP001516061"/>
    </source>
</evidence>
<organism evidence="2 3">
    <name type="scientific">Sphaerotilus uruguayifluvii</name>
    <dbReference type="NCBI Taxonomy" id="2735897"/>
    <lineage>
        <taxon>Bacteria</taxon>
        <taxon>Pseudomonadati</taxon>
        <taxon>Pseudomonadota</taxon>
        <taxon>Betaproteobacteria</taxon>
        <taxon>Burkholderiales</taxon>
        <taxon>Sphaerotilaceae</taxon>
        <taxon>Sphaerotilus</taxon>
    </lineage>
</organism>
<dbReference type="InterPro" id="IPR050834">
    <property type="entry name" value="Glycosyltransf_2"/>
</dbReference>
<feature type="domain" description="Glycosyltransferase 2-like" evidence="1">
    <location>
        <begin position="6"/>
        <end position="132"/>
    </location>
</feature>
<dbReference type="PANTHER" id="PTHR43685">
    <property type="entry name" value="GLYCOSYLTRANSFERASE"/>
    <property type="match status" value="1"/>
</dbReference>
<dbReference type="RefSeq" id="WP_173804441.1">
    <property type="nucleotide sequence ID" value="NZ_JABSNM010000004.1"/>
</dbReference>
<gene>
    <name evidence="2" type="ORF">HNQ01_001176</name>
</gene>
<dbReference type="SUPFAM" id="SSF53448">
    <property type="entry name" value="Nucleotide-diphospho-sugar transferases"/>
    <property type="match status" value="1"/>
</dbReference>